<dbReference type="Pfam" id="PF03432">
    <property type="entry name" value="Relaxase"/>
    <property type="match status" value="1"/>
</dbReference>
<keyword evidence="4" id="KW-1185">Reference proteome</keyword>
<feature type="compositionally biased region" description="Low complexity" evidence="1">
    <location>
        <begin position="284"/>
        <end position="300"/>
    </location>
</feature>
<evidence type="ECO:0000259" key="2">
    <source>
        <dbReference type="Pfam" id="PF03432"/>
    </source>
</evidence>
<dbReference type="InterPro" id="IPR005094">
    <property type="entry name" value="Endonuclease_MobA/VirD2"/>
</dbReference>
<sequence length="554" mass="60821">MIGKQIIGKSFTGLLNYLFSKQGASLIGGNIVGETPQELAAEFRFSKQLNTRVENPVYHAVLGVPSGEYIPDAKWRAIALDYLEGMGFDKNLFAIIRHTDRDHDHIHIAASRIKLDEKGSCVSDSWNYLRSEKLIEQLEEKYDLTPAARSFDKERRSPTTGERRRLARTGEISTREQLQTALDRATADSPAIAILIDRLNEQGISVKIEPTPTGELGISYKLNDIAFSGTHLGKAYTFKGLQKYRGVSYSPEINSDIVTQMPTLASNQILQTANSKPDEDGNTDNDTAGDTGINNTGNNTSSENCNFNPDTYTISKVSPTVESEDVFQDKPLNAGTNSPDLASQWQSTRESLVENACLPPELIDLLHDKGWIDADDQTRAVFTLRTLTGEKTGSCTLRPNGKFSIGANAGTSTRKYDDSEKGIFWIATQSDIERAVIASDPVETLSAIALDPKFDRTPTLYLSIDAISSLPIDFLKDIPAIVVGLKGDEFGEKLSKEIIEILPQAKRINPGIGGWNGILVAQVQEAENQSDEIDETDDVLEERLCDRSSGLSLG</sequence>
<evidence type="ECO:0000313" key="3">
    <source>
        <dbReference type="EMBL" id="MFB2935542.1"/>
    </source>
</evidence>
<evidence type="ECO:0000313" key="4">
    <source>
        <dbReference type="Proteomes" id="UP001576776"/>
    </source>
</evidence>
<dbReference type="RefSeq" id="WP_413257054.1">
    <property type="nucleotide sequence ID" value="NZ_JBHFNS010000042.1"/>
</dbReference>
<protein>
    <submittedName>
        <fullName evidence="3">Relaxase/mobilization nuclease domain-containing protein</fullName>
    </submittedName>
</protein>
<dbReference type="Proteomes" id="UP001576776">
    <property type="component" value="Unassembled WGS sequence"/>
</dbReference>
<comment type="caution">
    <text evidence="3">The sequence shown here is derived from an EMBL/GenBank/DDBJ whole genome shotgun (WGS) entry which is preliminary data.</text>
</comment>
<proteinExistence type="predicted"/>
<accession>A0ABV4Y9Q0</accession>
<feature type="region of interest" description="Disordered" evidence="1">
    <location>
        <begin position="273"/>
        <end position="307"/>
    </location>
</feature>
<reference evidence="3 4" key="1">
    <citation type="submission" date="2024-09" db="EMBL/GenBank/DDBJ databases">
        <title>Floridaenema gen nov. (Aerosakkonemataceae, Aerosakkonematales ord. nov., Cyanobacteria) from benthic tropical and subtropical fresh waters, with the description of four new species.</title>
        <authorList>
            <person name="Moretto J.A."/>
            <person name="Berthold D.E."/>
            <person name="Lefler F.W."/>
            <person name="Huang I.-S."/>
            <person name="Laughinghouse H. IV."/>
        </authorList>
    </citation>
    <scope>NUCLEOTIDE SEQUENCE [LARGE SCALE GENOMIC DNA]</scope>
    <source>
        <strain evidence="3 4">BLCC-F154</strain>
    </source>
</reference>
<evidence type="ECO:0000256" key="1">
    <source>
        <dbReference type="SAM" id="MobiDB-lite"/>
    </source>
</evidence>
<name>A0ABV4Y9Q0_9CYAN</name>
<organism evidence="3 4">
    <name type="scientific">Floridaenema fluviatile BLCC-F154</name>
    <dbReference type="NCBI Taxonomy" id="3153640"/>
    <lineage>
        <taxon>Bacteria</taxon>
        <taxon>Bacillati</taxon>
        <taxon>Cyanobacteriota</taxon>
        <taxon>Cyanophyceae</taxon>
        <taxon>Oscillatoriophycideae</taxon>
        <taxon>Aerosakkonematales</taxon>
        <taxon>Aerosakkonemataceae</taxon>
        <taxon>Floridanema</taxon>
        <taxon>Floridanema fluviatile</taxon>
    </lineage>
</organism>
<dbReference type="EMBL" id="JBHFNS010000042">
    <property type="protein sequence ID" value="MFB2935542.1"/>
    <property type="molecule type" value="Genomic_DNA"/>
</dbReference>
<gene>
    <name evidence="3" type="ORF">ACE1B6_09695</name>
</gene>
<feature type="domain" description="MobA/VirD2-like nuclease" evidence="2">
    <location>
        <begin position="21"/>
        <end position="144"/>
    </location>
</feature>